<feature type="compositionally biased region" description="Polar residues" evidence="1">
    <location>
        <begin position="59"/>
        <end position="72"/>
    </location>
</feature>
<accession>A0A914W073</accession>
<evidence type="ECO:0000256" key="1">
    <source>
        <dbReference type="SAM" id="MobiDB-lite"/>
    </source>
</evidence>
<protein>
    <submittedName>
        <fullName evidence="3">Uncharacterized protein</fullName>
    </submittedName>
</protein>
<dbReference type="Proteomes" id="UP000887566">
    <property type="component" value="Unplaced"/>
</dbReference>
<dbReference type="AlphaFoldDB" id="A0A914W073"/>
<keyword evidence="2" id="KW-1185">Reference proteome</keyword>
<name>A0A914W073_9BILA</name>
<sequence length="90" mass="10163">MFYYVGDGTKTTAGTGLYIPASLAFIQVHTLNYTDNDDSTDYDISDDDDDGIYDESKSGVGNKTTASMSTSPHRWRSPYYTCPREWLRSR</sequence>
<feature type="compositionally biased region" description="Acidic residues" evidence="1">
    <location>
        <begin position="35"/>
        <end position="53"/>
    </location>
</feature>
<reference evidence="3" key="1">
    <citation type="submission" date="2022-11" db="UniProtKB">
        <authorList>
            <consortium name="WormBaseParasite"/>
        </authorList>
    </citation>
    <scope>IDENTIFICATION</scope>
</reference>
<proteinExistence type="predicted"/>
<evidence type="ECO:0000313" key="2">
    <source>
        <dbReference type="Proteomes" id="UP000887566"/>
    </source>
</evidence>
<dbReference type="WBParaSite" id="PSAMB.scaffold2761size21443.g18998.t1">
    <property type="protein sequence ID" value="PSAMB.scaffold2761size21443.g18998.t1"/>
    <property type="gene ID" value="PSAMB.scaffold2761size21443.g18998"/>
</dbReference>
<organism evidence="2 3">
    <name type="scientific">Plectus sambesii</name>
    <dbReference type="NCBI Taxonomy" id="2011161"/>
    <lineage>
        <taxon>Eukaryota</taxon>
        <taxon>Metazoa</taxon>
        <taxon>Ecdysozoa</taxon>
        <taxon>Nematoda</taxon>
        <taxon>Chromadorea</taxon>
        <taxon>Plectida</taxon>
        <taxon>Plectina</taxon>
        <taxon>Plectoidea</taxon>
        <taxon>Plectidae</taxon>
        <taxon>Plectus</taxon>
    </lineage>
</organism>
<evidence type="ECO:0000313" key="3">
    <source>
        <dbReference type="WBParaSite" id="PSAMB.scaffold2761size21443.g18998.t1"/>
    </source>
</evidence>
<feature type="region of interest" description="Disordered" evidence="1">
    <location>
        <begin position="35"/>
        <end position="74"/>
    </location>
</feature>